<keyword evidence="2" id="KW-1185">Reference proteome</keyword>
<dbReference type="Proteomes" id="UP000220527">
    <property type="component" value="Unassembled WGS sequence"/>
</dbReference>
<protein>
    <submittedName>
        <fullName evidence="1">Uncharacterized protein</fullName>
    </submittedName>
</protein>
<evidence type="ECO:0000313" key="2">
    <source>
        <dbReference type="Proteomes" id="UP000220527"/>
    </source>
</evidence>
<comment type="caution">
    <text evidence="1">The sequence shown here is derived from an EMBL/GenBank/DDBJ whole genome shotgun (WGS) entry which is preliminary data.</text>
</comment>
<dbReference type="AlphaFoldDB" id="A0A2A6RQ70"/>
<accession>A0A2A6RQ70</accession>
<organism evidence="1 2">
    <name type="scientific">Candidatus Viridilinea mediisalina</name>
    <dbReference type="NCBI Taxonomy" id="2024553"/>
    <lineage>
        <taxon>Bacteria</taxon>
        <taxon>Bacillati</taxon>
        <taxon>Chloroflexota</taxon>
        <taxon>Chloroflexia</taxon>
        <taxon>Chloroflexales</taxon>
        <taxon>Chloroflexineae</taxon>
        <taxon>Oscillochloridaceae</taxon>
        <taxon>Candidatus Viridilinea</taxon>
    </lineage>
</organism>
<reference evidence="2" key="1">
    <citation type="submission" date="2017-08" db="EMBL/GenBank/DDBJ databases">
        <authorList>
            <person name="Grouzdev D.S."/>
            <person name="Gaisin V.A."/>
            <person name="Rysina M.S."/>
            <person name="Gorlenko V.M."/>
        </authorList>
    </citation>
    <scope>NUCLEOTIDE SEQUENCE [LARGE SCALE GENOMIC DNA]</scope>
    <source>
        <strain evidence="2">Kir15-3F</strain>
    </source>
</reference>
<gene>
    <name evidence="1" type="ORF">CJ255_00210</name>
</gene>
<proteinExistence type="predicted"/>
<name>A0A2A6RQ70_9CHLR</name>
<evidence type="ECO:0000313" key="1">
    <source>
        <dbReference type="EMBL" id="PDW05049.1"/>
    </source>
</evidence>
<dbReference type="RefSeq" id="WP_097642069.1">
    <property type="nucleotide sequence ID" value="NZ_NQWI01000001.1"/>
</dbReference>
<dbReference type="OrthoDB" id="7067362at2"/>
<dbReference type="EMBL" id="NQWI01000001">
    <property type="protein sequence ID" value="PDW05049.1"/>
    <property type="molecule type" value="Genomic_DNA"/>
</dbReference>
<sequence>MSENHWTKLHTKTYLDFSTSIQQGIFMLQMNNILFTDFPNRMPQYIIDHINHNFNETTEQLQATEVEKVSLRISFTEENIVLLLMALVFRAKQTNKSITSFSDIDFVRMLCSQNLVMVFTFLEAFLVDTIRIMCKMRPEIMINKDRIIDWETVIKSGNWDALIENLSEKYATQLFEGKSISECVAVLNGGNLKLDIKVPERNISFVDDARRMRHAFVHNGGRADLKYLRETKRNDLTVGDLIPIDTKYVGNVFAVVNGIAAIIYKKVAIKYFKYQPEDVWV</sequence>